<dbReference type="UniPathway" id="UPA00164"/>
<comment type="similarity">
    <text evidence="3 7">Belongs to the glycosyltransferase 1 family. Bacterial/plant glycogen synthase subfamily.</text>
</comment>
<evidence type="ECO:0000259" key="9">
    <source>
        <dbReference type="Pfam" id="PF08323"/>
    </source>
</evidence>
<feature type="domain" description="Starch synthase catalytic" evidence="9">
    <location>
        <begin position="3"/>
        <end position="232"/>
    </location>
</feature>
<evidence type="ECO:0000313" key="11">
    <source>
        <dbReference type="Proteomes" id="UP000192790"/>
    </source>
</evidence>
<dbReference type="Pfam" id="PF00534">
    <property type="entry name" value="Glycos_transf_1"/>
    <property type="match status" value="1"/>
</dbReference>
<proteinExistence type="inferred from homology"/>
<sequence length="471" mass="52664">MTVLFAVSEAVPFCKTGGLADVAGSLPAALAEAGVETAVILPLYESVAETWKDRMSFVGSLTVPLAWRYQYCGLFRLELEGVTYYFVDNEYYFKRPGLYGYYDDGERFGFFSRAVAEIFPLLGKRPDVIHCNDWQTALIPVYLRESGLAGEIKTVFTIHNIEYQGRYAKETLGDLFGLPQRLYDDGTTEYYGDICLLKGGLMCCDRITTVSPTYARELQYSFYAHGMEGVIAACGYKLRGILNGIDTRLYDPETDPFLRKPYSAANTGGKATDKRHLRAALGLGEESGTAIAACITRMAEHKGMDLIVSAFPRMMELPLQFVILGQGERRYEEFFRSMQERYPGRVSANIQYSAELSSRIYAGADLFLMPSRSEPCGLSQMIAMRYGTAPVVRETGGLRDTVSPYMPGAGTGFTFANYDADDMLGALQRALTVYADRKEWLHLRKRCMSADFSWSRSAAEYLKIYRDLAGV</sequence>
<dbReference type="PANTHER" id="PTHR45825:SF11">
    <property type="entry name" value="ALPHA AMYLASE DOMAIN-CONTAINING PROTEIN"/>
    <property type="match status" value="1"/>
</dbReference>
<dbReference type="InterPro" id="IPR011835">
    <property type="entry name" value="GS/SS"/>
</dbReference>
<reference evidence="10 11" key="1">
    <citation type="submission" date="2017-04" db="EMBL/GenBank/DDBJ databases">
        <authorList>
            <person name="Afonso C.L."/>
            <person name="Miller P.J."/>
            <person name="Scott M.A."/>
            <person name="Spackman E."/>
            <person name="Goraichik I."/>
            <person name="Dimitrov K.M."/>
            <person name="Suarez D.L."/>
            <person name="Swayne D.E."/>
        </authorList>
    </citation>
    <scope>NUCLEOTIDE SEQUENCE [LARGE SCALE GENOMIC DNA]</scope>
    <source>
        <strain evidence="10 11">DSM 12816</strain>
    </source>
</reference>
<dbReference type="PANTHER" id="PTHR45825">
    <property type="entry name" value="GRANULE-BOUND STARCH SYNTHASE 1, CHLOROPLASTIC/AMYLOPLASTIC"/>
    <property type="match status" value="1"/>
</dbReference>
<dbReference type="HAMAP" id="MF_00484">
    <property type="entry name" value="Glycogen_synth"/>
    <property type="match status" value="1"/>
</dbReference>
<organism evidence="10 11">
    <name type="scientific">Papillibacter cinnamivorans DSM 12816</name>
    <dbReference type="NCBI Taxonomy" id="1122930"/>
    <lineage>
        <taxon>Bacteria</taxon>
        <taxon>Bacillati</taxon>
        <taxon>Bacillota</taxon>
        <taxon>Clostridia</taxon>
        <taxon>Eubacteriales</taxon>
        <taxon>Oscillospiraceae</taxon>
        <taxon>Papillibacter</taxon>
    </lineage>
</organism>
<dbReference type="EC" id="2.4.1.21" evidence="7"/>
<dbReference type="OrthoDB" id="9808590at2"/>
<evidence type="ECO:0000256" key="4">
    <source>
        <dbReference type="ARBA" id="ARBA00022676"/>
    </source>
</evidence>
<evidence type="ECO:0000256" key="5">
    <source>
        <dbReference type="ARBA" id="ARBA00022679"/>
    </source>
</evidence>
<gene>
    <name evidence="7" type="primary">glgA</name>
    <name evidence="10" type="ORF">SAMN02745168_1506</name>
</gene>
<evidence type="ECO:0000256" key="1">
    <source>
        <dbReference type="ARBA" id="ARBA00001478"/>
    </source>
</evidence>
<evidence type="ECO:0000256" key="7">
    <source>
        <dbReference type="HAMAP-Rule" id="MF_00484"/>
    </source>
</evidence>
<dbReference type="GO" id="GO:0005978">
    <property type="term" value="P:glycogen biosynthetic process"/>
    <property type="evidence" value="ECO:0007669"/>
    <property type="project" value="UniProtKB-UniRule"/>
</dbReference>
<evidence type="ECO:0000256" key="2">
    <source>
        <dbReference type="ARBA" id="ARBA00002764"/>
    </source>
</evidence>
<comment type="catalytic activity">
    <reaction evidence="1 7">
        <text>[(1-&gt;4)-alpha-D-glucosyl](n) + ADP-alpha-D-glucose = [(1-&gt;4)-alpha-D-glucosyl](n+1) + ADP + H(+)</text>
        <dbReference type="Rhea" id="RHEA:18189"/>
        <dbReference type="Rhea" id="RHEA-COMP:9584"/>
        <dbReference type="Rhea" id="RHEA-COMP:9587"/>
        <dbReference type="ChEBI" id="CHEBI:15378"/>
        <dbReference type="ChEBI" id="CHEBI:15444"/>
        <dbReference type="ChEBI" id="CHEBI:57498"/>
        <dbReference type="ChEBI" id="CHEBI:456216"/>
        <dbReference type="EC" id="2.4.1.21"/>
    </reaction>
</comment>
<dbReference type="Pfam" id="PF08323">
    <property type="entry name" value="Glyco_transf_5"/>
    <property type="match status" value="1"/>
</dbReference>
<dbReference type="CDD" id="cd03791">
    <property type="entry name" value="GT5_Glycogen_synthase_DULL1-like"/>
    <property type="match status" value="1"/>
</dbReference>
<dbReference type="GO" id="GO:0009011">
    <property type="term" value="F:alpha-1,4-glucan glucosyltransferase (ADP-glucose donor) activity"/>
    <property type="evidence" value="ECO:0007669"/>
    <property type="project" value="UniProtKB-UniRule"/>
</dbReference>
<feature type="domain" description="Glycosyl transferase family 1" evidence="8">
    <location>
        <begin position="286"/>
        <end position="438"/>
    </location>
</feature>
<dbReference type="GO" id="GO:0004373">
    <property type="term" value="F:alpha-1,4-glucan glucosyltransferase (UDP-glucose donor) activity"/>
    <property type="evidence" value="ECO:0007669"/>
    <property type="project" value="InterPro"/>
</dbReference>
<comment type="function">
    <text evidence="2 7">Synthesizes alpha-1,4-glucan chains using ADP-glucose.</text>
</comment>
<dbReference type="RefSeq" id="WP_084234117.1">
    <property type="nucleotide sequence ID" value="NZ_FWXW01000003.1"/>
</dbReference>
<keyword evidence="5 7" id="KW-0808">Transferase</keyword>
<dbReference type="Proteomes" id="UP000192790">
    <property type="component" value="Unassembled WGS sequence"/>
</dbReference>
<evidence type="ECO:0000313" key="10">
    <source>
        <dbReference type="EMBL" id="SMC55826.1"/>
    </source>
</evidence>
<evidence type="ECO:0000256" key="6">
    <source>
        <dbReference type="ARBA" id="ARBA00023056"/>
    </source>
</evidence>
<name>A0A1W2A5B0_9FIRM</name>
<dbReference type="SUPFAM" id="SSF53756">
    <property type="entry name" value="UDP-Glycosyltransferase/glycogen phosphorylase"/>
    <property type="match status" value="1"/>
</dbReference>
<evidence type="ECO:0000259" key="8">
    <source>
        <dbReference type="Pfam" id="PF00534"/>
    </source>
</evidence>
<dbReference type="Gene3D" id="3.40.50.2000">
    <property type="entry name" value="Glycogen Phosphorylase B"/>
    <property type="match status" value="2"/>
</dbReference>
<feature type="binding site" evidence="7">
    <location>
        <position position="15"/>
    </location>
    <ligand>
        <name>ADP-alpha-D-glucose</name>
        <dbReference type="ChEBI" id="CHEBI:57498"/>
    </ligand>
</feature>
<dbReference type="NCBIfam" id="NF001899">
    <property type="entry name" value="PRK00654.1-2"/>
    <property type="match status" value="1"/>
</dbReference>
<dbReference type="NCBIfam" id="NF001898">
    <property type="entry name" value="PRK00654.1-1"/>
    <property type="match status" value="1"/>
</dbReference>
<dbReference type="EMBL" id="FWXW01000003">
    <property type="protein sequence ID" value="SMC55826.1"/>
    <property type="molecule type" value="Genomic_DNA"/>
</dbReference>
<evidence type="ECO:0000256" key="3">
    <source>
        <dbReference type="ARBA" id="ARBA00010281"/>
    </source>
</evidence>
<accession>A0A1W2A5B0</accession>
<comment type="pathway">
    <text evidence="7">Glycan biosynthesis; glycogen biosynthesis.</text>
</comment>
<keyword evidence="6 7" id="KW-0320">Glycogen biosynthesis</keyword>
<dbReference type="InterPro" id="IPR001296">
    <property type="entry name" value="Glyco_trans_1"/>
</dbReference>
<dbReference type="AlphaFoldDB" id="A0A1W2A5B0"/>
<dbReference type="STRING" id="1122930.SAMN02745168_1506"/>
<keyword evidence="4 7" id="KW-0328">Glycosyltransferase</keyword>
<protein>
    <recommendedName>
        <fullName evidence="7">Glycogen synthase</fullName>
        <ecNumber evidence="7">2.4.1.21</ecNumber>
    </recommendedName>
    <alternativeName>
        <fullName evidence="7">Starch [bacterial glycogen] synthase</fullName>
    </alternativeName>
</protein>
<dbReference type="InterPro" id="IPR013534">
    <property type="entry name" value="Starch_synth_cat_dom"/>
</dbReference>
<dbReference type="NCBIfam" id="TIGR02095">
    <property type="entry name" value="glgA"/>
    <property type="match status" value="1"/>
</dbReference>
<keyword evidence="11" id="KW-1185">Reference proteome</keyword>